<feature type="non-terminal residue" evidence="1">
    <location>
        <position position="1"/>
    </location>
</feature>
<reference evidence="1" key="1">
    <citation type="journal article" date="2013" name="J. Plant Res.">
        <title>Effect of fungi and light on seed germination of three Opuntia species from semiarid lands of central Mexico.</title>
        <authorList>
            <person name="Delgado-Sanchez P."/>
            <person name="Jimenez-Bremont J.F."/>
            <person name="Guerrero-Gonzalez Mde L."/>
            <person name="Flores J."/>
        </authorList>
    </citation>
    <scope>NUCLEOTIDE SEQUENCE</scope>
    <source>
        <tissue evidence="1">Cladode</tissue>
    </source>
</reference>
<accession>A0A7C9CFY6</accession>
<protein>
    <submittedName>
        <fullName evidence="1">Uncharacterized protein</fullName>
    </submittedName>
</protein>
<sequence length="116" mass="13449">ILQVSGDEINHRIKFNAKIGNKQKDATIYVHSNYNYELKHLINGDEKFDIGKLEIRNVLTDGEFKVEARTKYNGDDKFSITREQVYGEPMASKFFDQYLRIYPCAPHTLILGYICA</sequence>
<name>A0A7C9CFY6_OPUST</name>
<dbReference type="EMBL" id="GISG01005193">
    <property type="protein sequence ID" value="MBA4614944.1"/>
    <property type="molecule type" value="Transcribed_RNA"/>
</dbReference>
<organism evidence="1">
    <name type="scientific">Opuntia streptacantha</name>
    <name type="common">Prickly pear cactus</name>
    <name type="synonym">Opuntia cardona</name>
    <dbReference type="NCBI Taxonomy" id="393608"/>
    <lineage>
        <taxon>Eukaryota</taxon>
        <taxon>Viridiplantae</taxon>
        <taxon>Streptophyta</taxon>
        <taxon>Embryophyta</taxon>
        <taxon>Tracheophyta</taxon>
        <taxon>Spermatophyta</taxon>
        <taxon>Magnoliopsida</taxon>
        <taxon>eudicotyledons</taxon>
        <taxon>Gunneridae</taxon>
        <taxon>Pentapetalae</taxon>
        <taxon>Caryophyllales</taxon>
        <taxon>Cactineae</taxon>
        <taxon>Cactaceae</taxon>
        <taxon>Opuntioideae</taxon>
        <taxon>Opuntia</taxon>
    </lineage>
</organism>
<evidence type="ECO:0000313" key="1">
    <source>
        <dbReference type="EMBL" id="MBA4614944.1"/>
    </source>
</evidence>
<proteinExistence type="predicted"/>
<reference evidence="1" key="2">
    <citation type="submission" date="2020-07" db="EMBL/GenBank/DDBJ databases">
        <authorList>
            <person name="Vera ALvarez R."/>
            <person name="Arias-Moreno D.M."/>
            <person name="Jimenez-Jacinto V."/>
            <person name="Jimenez-Bremont J.F."/>
            <person name="Swaminathan K."/>
            <person name="Moose S.P."/>
            <person name="Guerrero-Gonzalez M.L."/>
            <person name="Marino-Ramirez L."/>
            <person name="Landsman D."/>
            <person name="Rodriguez-Kessler M."/>
            <person name="Delgado-Sanchez P."/>
        </authorList>
    </citation>
    <scope>NUCLEOTIDE SEQUENCE</scope>
    <source>
        <tissue evidence="1">Cladode</tissue>
    </source>
</reference>
<dbReference type="AlphaFoldDB" id="A0A7C9CFY6"/>